<feature type="region of interest" description="Disordered" evidence="2">
    <location>
        <begin position="478"/>
        <end position="611"/>
    </location>
</feature>
<dbReference type="InterPro" id="IPR017956">
    <property type="entry name" value="AT_hook_DNA-bd_motif"/>
</dbReference>
<dbReference type="AlphaFoldDB" id="A0A6A5RA19"/>
<evidence type="ECO:0000256" key="2">
    <source>
        <dbReference type="SAM" id="MobiDB-lite"/>
    </source>
</evidence>
<feature type="compositionally biased region" description="Basic and acidic residues" evidence="2">
    <location>
        <begin position="395"/>
        <end position="411"/>
    </location>
</feature>
<accession>A0A6A5RA19</accession>
<protein>
    <submittedName>
        <fullName evidence="3">Uncharacterized protein</fullName>
    </submittedName>
</protein>
<feature type="compositionally biased region" description="Basic residues" evidence="2">
    <location>
        <begin position="353"/>
        <end position="363"/>
    </location>
</feature>
<feature type="compositionally biased region" description="Polar residues" evidence="2">
    <location>
        <begin position="518"/>
        <end position="530"/>
    </location>
</feature>
<dbReference type="GO" id="GO:0003677">
    <property type="term" value="F:DNA binding"/>
    <property type="evidence" value="ECO:0007669"/>
    <property type="project" value="InterPro"/>
</dbReference>
<feature type="compositionally biased region" description="Polar residues" evidence="2">
    <location>
        <begin position="555"/>
        <end position="566"/>
    </location>
</feature>
<evidence type="ECO:0000313" key="3">
    <source>
        <dbReference type="EMBL" id="KAF1925065.1"/>
    </source>
</evidence>
<dbReference type="RefSeq" id="XP_033445317.1">
    <property type="nucleotide sequence ID" value="XM_033593650.1"/>
</dbReference>
<name>A0A6A5RA19_9PLEO</name>
<keyword evidence="4" id="KW-1185">Reference proteome</keyword>
<evidence type="ECO:0000313" key="4">
    <source>
        <dbReference type="Proteomes" id="UP000800082"/>
    </source>
</evidence>
<feature type="region of interest" description="Disordered" evidence="2">
    <location>
        <begin position="1"/>
        <end position="23"/>
    </location>
</feature>
<proteinExistence type="predicted"/>
<dbReference type="PRINTS" id="PR00929">
    <property type="entry name" value="ATHOOK"/>
</dbReference>
<sequence>MAPTPGVVSIPSSPSFDTEAASQQLLAEAISPVRCHTTTPTTTSIAAQRGATLLNAARALPKPLVMTPAPATRGGKLPKSGPPKFSKLPKTGGLKRVSLSSLVSEGSQKKARGKQMYDVGPSPEKKRSSLPAQIAALEDEEDVILPETSQVQPNDDESAEIPETLDVSAPTEAFGDNDILDPPTSPVASSEEVAPATKKQRGRPRKGGDSVSSLAAEEVEFEQPASSVTELSDEDASSAPKKRRGRPRKSGDSVASRTNEAGGAKPQEEVQKRGREESPAAPKKHRGWSRKSGDSKASQTSEAGAAKLQDEEVQGKVRVEHAQPIPTVKTKRKANPDGHIDKTTSFEPSNKGRPAKKLKKLKGPKMVNPGEPSFKDDVLAPIATLRQDAPQQVPKDARQESREVRRQERGQDAQTLAQSRAEVRILYRPTHSRATRAQAEPATTSEAMITAVPVAAIGRKGMAAQRIAQETRAAILASAPEPVKRKNRSRKIQISSLHPAPATEVDGENDEEAAQATAERNGNRHLNGSRVSAADDTNDDAEEQNDGQEGDVEIDSTTHNQASSEGQDGERHDEQDEDAEDEDAEEKDAEDEDVEGAGGRDDDDATTERSTLPTLGTVFNFVHDGERPGLCAVGLARQIHRTCDRALVTLSGEGCSFDQITASKDNIIHRLASIRTNIQEDTRCDFKRDAFAYLFRVLTRVLEAMHDNLQEKVGEVRESLEAMQVLHPFICEMLGFKDTMDSWKVKLQGRGQGDRIIKGVESGLIAPLRVVEKDLKKRLSALRKAEQDRQTRIEFQRQREKEEQKMVNKEESLRSMRERRKRWQDLHIARMQCEPDPHRRRRLRFVEVPAMAETDANGNQFERVPFFGERSAPPPSSVTLIGDREWSEKQDTVLLDALQSSASLERIFRRHCGPGGALRDLSVSDFANKLAWVRSAWAQLSHQHGWELPEWVKNTPVLP</sequence>
<feature type="compositionally biased region" description="Acidic residues" evidence="2">
    <location>
        <begin position="575"/>
        <end position="605"/>
    </location>
</feature>
<gene>
    <name evidence="3" type="ORF">M421DRAFT_424092</name>
</gene>
<dbReference type="GeneID" id="54351318"/>
<feature type="region of interest" description="Disordered" evidence="2">
    <location>
        <begin position="64"/>
        <end position="447"/>
    </location>
</feature>
<feature type="compositionally biased region" description="Basic and acidic residues" evidence="2">
    <location>
        <begin position="266"/>
        <end position="278"/>
    </location>
</feature>
<feature type="compositionally biased region" description="Acidic residues" evidence="2">
    <location>
        <begin position="536"/>
        <end position="554"/>
    </location>
</feature>
<evidence type="ECO:0000256" key="1">
    <source>
        <dbReference type="SAM" id="Coils"/>
    </source>
</evidence>
<feature type="compositionally biased region" description="Polar residues" evidence="2">
    <location>
        <begin position="10"/>
        <end position="23"/>
    </location>
</feature>
<feature type="compositionally biased region" description="Basic and acidic residues" evidence="2">
    <location>
        <begin position="308"/>
        <end position="321"/>
    </location>
</feature>
<keyword evidence="1" id="KW-0175">Coiled coil</keyword>
<feature type="coiled-coil region" evidence="1">
    <location>
        <begin position="785"/>
        <end position="826"/>
    </location>
</feature>
<reference evidence="3" key="1">
    <citation type="journal article" date="2020" name="Stud. Mycol.">
        <title>101 Dothideomycetes genomes: a test case for predicting lifestyles and emergence of pathogens.</title>
        <authorList>
            <person name="Haridas S."/>
            <person name="Albert R."/>
            <person name="Binder M."/>
            <person name="Bloem J."/>
            <person name="Labutti K."/>
            <person name="Salamov A."/>
            <person name="Andreopoulos B."/>
            <person name="Baker S."/>
            <person name="Barry K."/>
            <person name="Bills G."/>
            <person name="Bluhm B."/>
            <person name="Cannon C."/>
            <person name="Castanera R."/>
            <person name="Culley D."/>
            <person name="Daum C."/>
            <person name="Ezra D."/>
            <person name="Gonzalez J."/>
            <person name="Henrissat B."/>
            <person name="Kuo A."/>
            <person name="Liang C."/>
            <person name="Lipzen A."/>
            <person name="Lutzoni F."/>
            <person name="Magnuson J."/>
            <person name="Mondo S."/>
            <person name="Nolan M."/>
            <person name="Ohm R."/>
            <person name="Pangilinan J."/>
            <person name="Park H.-J."/>
            <person name="Ramirez L."/>
            <person name="Alfaro M."/>
            <person name="Sun H."/>
            <person name="Tritt A."/>
            <person name="Yoshinaga Y."/>
            <person name="Zwiers L.-H."/>
            <person name="Turgeon B."/>
            <person name="Goodwin S."/>
            <person name="Spatafora J."/>
            <person name="Crous P."/>
            <person name="Grigoriev I."/>
        </authorList>
    </citation>
    <scope>NUCLEOTIDE SEQUENCE</scope>
    <source>
        <strain evidence="3">CBS 183.55</strain>
    </source>
</reference>
<dbReference type="Proteomes" id="UP000800082">
    <property type="component" value="Unassembled WGS sequence"/>
</dbReference>
<dbReference type="OrthoDB" id="3939134at2759"/>
<dbReference type="EMBL" id="ML978987">
    <property type="protein sequence ID" value="KAF1925065.1"/>
    <property type="molecule type" value="Genomic_DNA"/>
</dbReference>
<organism evidence="3 4">
    <name type="scientific">Didymella exigua CBS 183.55</name>
    <dbReference type="NCBI Taxonomy" id="1150837"/>
    <lineage>
        <taxon>Eukaryota</taxon>
        <taxon>Fungi</taxon>
        <taxon>Dikarya</taxon>
        <taxon>Ascomycota</taxon>
        <taxon>Pezizomycotina</taxon>
        <taxon>Dothideomycetes</taxon>
        <taxon>Pleosporomycetidae</taxon>
        <taxon>Pleosporales</taxon>
        <taxon>Pleosporineae</taxon>
        <taxon>Didymellaceae</taxon>
        <taxon>Didymella</taxon>
    </lineage>
</organism>
<feature type="compositionally biased region" description="Basic and acidic residues" evidence="2">
    <location>
        <begin position="334"/>
        <end position="344"/>
    </location>
</feature>